<organism evidence="1 2">
    <name type="scientific">Aspergillus brunneoviolaceus CBS 621.78</name>
    <dbReference type="NCBI Taxonomy" id="1450534"/>
    <lineage>
        <taxon>Eukaryota</taxon>
        <taxon>Fungi</taxon>
        <taxon>Dikarya</taxon>
        <taxon>Ascomycota</taxon>
        <taxon>Pezizomycotina</taxon>
        <taxon>Eurotiomycetes</taxon>
        <taxon>Eurotiomycetidae</taxon>
        <taxon>Eurotiales</taxon>
        <taxon>Aspergillaceae</taxon>
        <taxon>Aspergillus</taxon>
        <taxon>Aspergillus subgen. Circumdati</taxon>
    </lineage>
</organism>
<evidence type="ECO:0000313" key="1">
    <source>
        <dbReference type="EMBL" id="RAH46151.1"/>
    </source>
</evidence>
<proteinExistence type="predicted"/>
<dbReference type="Proteomes" id="UP000249057">
    <property type="component" value="Unassembled WGS sequence"/>
</dbReference>
<sequence>MSFEGQPGQPPRRRGRIAHSCDACFTRKIKCNAASPRCDWCSHQNLPCTFDRNKQKNLTNPPERNIHHPSPSPAQPYQPYAPTFAQALHFAGRHLGNICTFDGVPFFSTSGREWIAACTGDQFRFHQPATESTLAQQPPTPVAGAAELPLPDLQFLCSELRHYQASAFALFFPVIDACLFESTIKAAYSREYSAASPGVNSARACIFAFLALTSLTVHGPKGYPLRYSDQYFEAAQRLMPAVLGEPVSVDGLQTVLLLCICCQGLAGNLHLVDHFLSTAARFIYYLKGNTSPHTATAPASPIDHHIRELFWVIYVCDKGLTMVTGLPPRLEDSHCDLTLSPNTQPPQIRGDPCPGSYLHTYARLAVLQSRIYRDLYSPSAVGQSDADLLRTIRDCDHALEAWKAALPPVNQPSLAAGRRTPPHRDMRFSIFHVQYHHHCMVLIHQPSSRCAAWTRNQDTRGTSSSLAISVAASRALLEEFLESRLELGPENLLFSLSYFIQAAIVLFCHVLSQPLQADSQAVLGLMGRIAELIHRSGYQQHPRCYIMRIETARGIILELRRLAECAIVKARGEVSTT</sequence>
<reference evidence="1" key="1">
    <citation type="submission" date="2018-02" db="EMBL/GenBank/DDBJ databases">
        <title>The genomes of Aspergillus section Nigri reveals drivers in fungal speciation.</title>
        <authorList>
            <consortium name="DOE Joint Genome Institute"/>
            <person name="Vesth T.C."/>
            <person name="Nybo J."/>
            <person name="Theobald S."/>
            <person name="Brandl J."/>
            <person name="Frisvad J.C."/>
            <person name="Nielsen K.F."/>
            <person name="Lyhne E.K."/>
            <person name="Kogle M.E."/>
            <person name="Kuo A."/>
            <person name="Riley R."/>
            <person name="Clum A."/>
            <person name="Nolan M."/>
            <person name="Lipzen A."/>
            <person name="Salamov A."/>
            <person name="Henrissat B."/>
            <person name="Wiebenga A."/>
            <person name="De vries R.P."/>
            <person name="Grigoriev I.V."/>
            <person name="Mortensen U.H."/>
            <person name="Andersen M.R."/>
            <person name="Baker S.E."/>
        </authorList>
    </citation>
    <scope>NUCLEOTIDE SEQUENCE</scope>
    <source>
        <strain evidence="1">CBS 621.78</strain>
    </source>
</reference>
<evidence type="ECO:0000313" key="2">
    <source>
        <dbReference type="Proteomes" id="UP000249057"/>
    </source>
</evidence>
<keyword evidence="2" id="KW-1185">Reference proteome</keyword>
<name>A0ACD1GA44_9EURO</name>
<accession>A0ACD1GA44</accession>
<gene>
    <name evidence="1" type="ORF">BO95DRAFT_412559</name>
</gene>
<protein>
    <submittedName>
        <fullName evidence="1">Uncharacterized protein</fullName>
    </submittedName>
</protein>
<dbReference type="EMBL" id="KZ825339">
    <property type="protein sequence ID" value="RAH46151.1"/>
    <property type="molecule type" value="Genomic_DNA"/>
</dbReference>